<comment type="similarity">
    <text evidence="12 13">Belongs to the DnaG primase family.</text>
</comment>
<dbReference type="GO" id="GO:0003677">
    <property type="term" value="F:DNA binding"/>
    <property type="evidence" value="ECO:0007669"/>
    <property type="project" value="UniProtKB-KW"/>
</dbReference>
<evidence type="ECO:0000256" key="13">
    <source>
        <dbReference type="PIRNR" id="PIRNR002811"/>
    </source>
</evidence>
<dbReference type="FunFam" id="3.90.580.10:FF:000001">
    <property type="entry name" value="DNA primase"/>
    <property type="match status" value="1"/>
</dbReference>
<dbReference type="OrthoDB" id="9803773at2"/>
<comment type="function">
    <text evidence="12 13">RNA polymerase that catalyzes the synthesis of short RNA molecules used as primers for DNA polymerase during DNA replication.</text>
</comment>
<sequence length="637" mass="70670">MSLADMQDAKEQVRQAVDIVELVGGYLQLRRQGRNFVGLCPWHDDSRPSMQVNPERQSFKCWVCDIGGDIFTFLMRIEGVEFREALEMLAERAGVELSQRPANQSPTDSQFERSNLLKALAWAEQQFHQALLKSPAAEPARKYLADRGINDESVEKFHIGFSPNEWEWLTKRGAAAGFSPAVLERVGCAGKRDSGGYYDRFRGRLMFSIRDVRSRPIAFGGRVLPEFAGERDAKYINSPETPLFSKSRELYALDVARDGVSREGEVVVMEGYTDVIMAHQHGIDHAVAVLGTALGEQHVPLVKRFTDTITLVLDGDEAGQRRTMDILDNLLALFIKFEIELKVLGLPEGADPCDVVVSQGSDAFRELLASSKDALTHKMDFVMQTLAQQSGASSTHDSAQAVESILATLARALPGGVSSTSSALVREQQMVGRIARQFGLADDTLRTRLKALRKSQAKPQATRPTQSAIANMTDDEEMPDESAFSSAPATKPTAWDQELIELILLQPEAMTLMSTQVSGDDATSESAKEIFQLARDLHEVGILPTYEQLMLATDDEQIKSLLVDCDERNSLRDTSDPQLRLSDLFATAARRREEARHQNQLAQLRQHKLDDDSEDEVLRKLFGDLERGQSGSSPTEG</sequence>
<dbReference type="GO" id="GO:1990077">
    <property type="term" value="C:primosome complex"/>
    <property type="evidence" value="ECO:0007669"/>
    <property type="project" value="UniProtKB-KW"/>
</dbReference>
<evidence type="ECO:0000259" key="15">
    <source>
        <dbReference type="PROSITE" id="PS50880"/>
    </source>
</evidence>
<dbReference type="GO" id="GO:0003899">
    <property type="term" value="F:DNA-directed RNA polymerase activity"/>
    <property type="evidence" value="ECO:0007669"/>
    <property type="project" value="UniProtKB-UniRule"/>
</dbReference>
<dbReference type="InterPro" id="IPR006295">
    <property type="entry name" value="DNA_primase_DnaG"/>
</dbReference>
<dbReference type="Pfam" id="PF01807">
    <property type="entry name" value="Zn_ribbon_DnaG"/>
    <property type="match status" value="1"/>
</dbReference>
<dbReference type="SUPFAM" id="SSF56731">
    <property type="entry name" value="DNA primase core"/>
    <property type="match status" value="1"/>
</dbReference>
<keyword evidence="6 12" id="KW-0479">Metal-binding</keyword>
<keyword evidence="11 12" id="KW-0804">Transcription</keyword>
<evidence type="ECO:0000256" key="14">
    <source>
        <dbReference type="PIRSR" id="PIRSR002811-1"/>
    </source>
</evidence>
<dbReference type="GO" id="GO:0005737">
    <property type="term" value="C:cytoplasm"/>
    <property type="evidence" value="ECO:0007669"/>
    <property type="project" value="TreeGrafter"/>
</dbReference>
<proteinExistence type="inferred from homology"/>
<keyword evidence="4 12" id="KW-0548">Nucleotidyltransferase</keyword>
<keyword evidence="9" id="KW-0460">Magnesium</keyword>
<comment type="cofactor">
    <cofactor evidence="12 13 14">
        <name>Zn(2+)</name>
        <dbReference type="ChEBI" id="CHEBI:29105"/>
    </cofactor>
    <text evidence="12 13 14">Binds 1 zinc ion per monomer.</text>
</comment>
<dbReference type="Gene3D" id="1.10.860.10">
    <property type="entry name" value="DNAb Helicase, Chain A"/>
    <property type="match status" value="1"/>
</dbReference>
<dbReference type="InterPro" id="IPR037068">
    <property type="entry name" value="DNA_primase_core_N_sf"/>
</dbReference>
<dbReference type="NCBIfam" id="TIGR01391">
    <property type="entry name" value="dnaG"/>
    <property type="match status" value="1"/>
</dbReference>
<dbReference type="InterPro" id="IPR036977">
    <property type="entry name" value="DNA_primase_Znf_CHC2"/>
</dbReference>
<dbReference type="InterPro" id="IPR034151">
    <property type="entry name" value="TOPRIM_DnaG_bac"/>
</dbReference>
<dbReference type="GO" id="GO:0000428">
    <property type="term" value="C:DNA-directed RNA polymerase complex"/>
    <property type="evidence" value="ECO:0007669"/>
    <property type="project" value="UniProtKB-KW"/>
</dbReference>
<name>A0A517MUM8_9BACT</name>
<dbReference type="Pfam" id="PF13662">
    <property type="entry name" value="Toprim_4"/>
    <property type="match status" value="1"/>
</dbReference>
<dbReference type="EMBL" id="CP036263">
    <property type="protein sequence ID" value="QDS98579.1"/>
    <property type="molecule type" value="Genomic_DNA"/>
</dbReference>
<accession>A0A517MUM8</accession>
<dbReference type="SMART" id="SM00493">
    <property type="entry name" value="TOPRIM"/>
    <property type="match status" value="1"/>
</dbReference>
<dbReference type="InterPro" id="IPR006171">
    <property type="entry name" value="TOPRIM_dom"/>
</dbReference>
<keyword evidence="5 12" id="KW-0235">DNA replication</keyword>
<evidence type="ECO:0000256" key="9">
    <source>
        <dbReference type="ARBA" id="ARBA00022842"/>
    </source>
</evidence>
<dbReference type="Gene3D" id="3.90.980.10">
    <property type="entry name" value="DNA primase, catalytic core, N-terminal domain"/>
    <property type="match status" value="1"/>
</dbReference>
<dbReference type="PIRSF" id="PIRSF002811">
    <property type="entry name" value="DnaG"/>
    <property type="match status" value="1"/>
</dbReference>
<dbReference type="PANTHER" id="PTHR30313">
    <property type="entry name" value="DNA PRIMASE"/>
    <property type="match status" value="1"/>
</dbReference>
<dbReference type="HAMAP" id="MF_00974">
    <property type="entry name" value="DNA_primase_DnaG"/>
    <property type="match status" value="1"/>
</dbReference>
<dbReference type="Gene3D" id="3.90.580.10">
    <property type="entry name" value="Zinc finger, CHC2-type domain"/>
    <property type="match status" value="1"/>
</dbReference>
<keyword evidence="2 12" id="KW-0639">Primosome</keyword>
<dbReference type="PROSITE" id="PS50880">
    <property type="entry name" value="TOPRIM"/>
    <property type="match status" value="1"/>
</dbReference>
<dbReference type="Pfam" id="PF08275">
    <property type="entry name" value="DNAG_N"/>
    <property type="match status" value="1"/>
</dbReference>
<dbReference type="GO" id="GO:0006269">
    <property type="term" value="P:DNA replication, synthesis of primer"/>
    <property type="evidence" value="ECO:0007669"/>
    <property type="project" value="UniProtKB-UniRule"/>
</dbReference>
<organism evidence="16 17">
    <name type="scientific">Adhaeretor mobilis</name>
    <dbReference type="NCBI Taxonomy" id="1930276"/>
    <lineage>
        <taxon>Bacteria</taxon>
        <taxon>Pseudomonadati</taxon>
        <taxon>Planctomycetota</taxon>
        <taxon>Planctomycetia</taxon>
        <taxon>Pirellulales</taxon>
        <taxon>Lacipirellulaceae</taxon>
        <taxon>Adhaeretor</taxon>
    </lineage>
</organism>
<evidence type="ECO:0000256" key="8">
    <source>
        <dbReference type="ARBA" id="ARBA00022833"/>
    </source>
</evidence>
<dbReference type="GO" id="GO:0008270">
    <property type="term" value="F:zinc ion binding"/>
    <property type="evidence" value="ECO:0007669"/>
    <property type="project" value="UniProtKB-UniRule"/>
</dbReference>
<evidence type="ECO:0000256" key="2">
    <source>
        <dbReference type="ARBA" id="ARBA00022515"/>
    </source>
</evidence>
<feature type="domain" description="Toprim" evidence="15">
    <location>
        <begin position="264"/>
        <end position="345"/>
    </location>
</feature>
<gene>
    <name evidence="12 16" type="primary">dnaG</name>
    <name evidence="16" type="ORF">HG15A2_18600</name>
</gene>
<evidence type="ECO:0000256" key="6">
    <source>
        <dbReference type="ARBA" id="ARBA00022723"/>
    </source>
</evidence>
<dbReference type="CDD" id="cd03364">
    <property type="entry name" value="TOPRIM_DnaG_primases"/>
    <property type="match status" value="1"/>
</dbReference>
<keyword evidence="1 12" id="KW-0240">DNA-directed RNA polymerase</keyword>
<protein>
    <recommendedName>
        <fullName evidence="12 13">DNA primase</fullName>
        <ecNumber evidence="12">2.7.7.101</ecNumber>
    </recommendedName>
</protein>
<keyword evidence="10 12" id="KW-0238">DNA-binding</keyword>
<comment type="subunit">
    <text evidence="12">Monomer. Interacts with DnaB.</text>
</comment>
<dbReference type="Gene3D" id="3.40.1360.10">
    <property type="match status" value="1"/>
</dbReference>
<evidence type="ECO:0000256" key="4">
    <source>
        <dbReference type="ARBA" id="ARBA00022695"/>
    </source>
</evidence>
<keyword evidence="8 12" id="KW-0862">Zinc</keyword>
<dbReference type="InterPro" id="IPR016136">
    <property type="entry name" value="DNA_helicase_N/primase_C"/>
</dbReference>
<dbReference type="AlphaFoldDB" id="A0A517MUM8"/>
<evidence type="ECO:0000256" key="7">
    <source>
        <dbReference type="ARBA" id="ARBA00022771"/>
    </source>
</evidence>
<keyword evidence="7 12" id="KW-0863">Zinc-finger</keyword>
<dbReference type="KEGG" id="amob:HG15A2_18600"/>
<dbReference type="InterPro" id="IPR002694">
    <property type="entry name" value="Znf_CHC2"/>
</dbReference>
<evidence type="ECO:0000256" key="1">
    <source>
        <dbReference type="ARBA" id="ARBA00022478"/>
    </source>
</evidence>
<evidence type="ECO:0000256" key="3">
    <source>
        <dbReference type="ARBA" id="ARBA00022679"/>
    </source>
</evidence>
<evidence type="ECO:0000256" key="5">
    <source>
        <dbReference type="ARBA" id="ARBA00022705"/>
    </source>
</evidence>
<comment type="catalytic activity">
    <reaction evidence="12">
        <text>ssDNA + n NTP = ssDNA/pppN(pN)n-1 hybrid + (n-1) diphosphate.</text>
        <dbReference type="EC" id="2.7.7.101"/>
    </reaction>
</comment>
<evidence type="ECO:0000256" key="12">
    <source>
        <dbReference type="HAMAP-Rule" id="MF_00974"/>
    </source>
</evidence>
<evidence type="ECO:0000256" key="10">
    <source>
        <dbReference type="ARBA" id="ARBA00023125"/>
    </source>
</evidence>
<evidence type="ECO:0000313" key="17">
    <source>
        <dbReference type="Proteomes" id="UP000319852"/>
    </source>
</evidence>
<dbReference type="SMART" id="SM00400">
    <property type="entry name" value="ZnF_CHCC"/>
    <property type="match status" value="1"/>
</dbReference>
<evidence type="ECO:0000256" key="11">
    <source>
        <dbReference type="ARBA" id="ARBA00023163"/>
    </source>
</evidence>
<keyword evidence="17" id="KW-1185">Reference proteome</keyword>
<dbReference type="InterPro" id="IPR050219">
    <property type="entry name" value="DnaG_primase"/>
</dbReference>
<dbReference type="EC" id="2.7.7.101" evidence="12"/>
<reference evidence="16 17" key="1">
    <citation type="submission" date="2019-02" db="EMBL/GenBank/DDBJ databases">
        <title>Deep-cultivation of Planctomycetes and their phenomic and genomic characterization uncovers novel biology.</title>
        <authorList>
            <person name="Wiegand S."/>
            <person name="Jogler M."/>
            <person name="Boedeker C."/>
            <person name="Pinto D."/>
            <person name="Vollmers J."/>
            <person name="Rivas-Marin E."/>
            <person name="Kohn T."/>
            <person name="Peeters S.H."/>
            <person name="Heuer A."/>
            <person name="Rast P."/>
            <person name="Oberbeckmann S."/>
            <person name="Bunk B."/>
            <person name="Jeske O."/>
            <person name="Meyerdierks A."/>
            <person name="Storesund J.E."/>
            <person name="Kallscheuer N."/>
            <person name="Luecker S."/>
            <person name="Lage O.M."/>
            <person name="Pohl T."/>
            <person name="Merkel B.J."/>
            <person name="Hornburger P."/>
            <person name="Mueller R.-W."/>
            <person name="Bruemmer F."/>
            <person name="Labrenz M."/>
            <person name="Spormann A.M."/>
            <person name="Op den Camp H."/>
            <person name="Overmann J."/>
            <person name="Amann R."/>
            <person name="Jetten M.S.M."/>
            <person name="Mascher T."/>
            <person name="Medema M.H."/>
            <person name="Devos D.P."/>
            <person name="Kaster A.-K."/>
            <person name="Ovreas L."/>
            <person name="Rohde M."/>
            <person name="Galperin M.Y."/>
            <person name="Jogler C."/>
        </authorList>
    </citation>
    <scope>NUCLEOTIDE SEQUENCE [LARGE SCALE GENOMIC DNA]</scope>
    <source>
        <strain evidence="16 17">HG15A2</strain>
    </source>
</reference>
<dbReference type="Proteomes" id="UP000319852">
    <property type="component" value="Chromosome"/>
</dbReference>
<dbReference type="PANTHER" id="PTHR30313:SF2">
    <property type="entry name" value="DNA PRIMASE"/>
    <property type="match status" value="1"/>
</dbReference>
<dbReference type="SUPFAM" id="SSF57783">
    <property type="entry name" value="Zinc beta-ribbon"/>
    <property type="match status" value="1"/>
</dbReference>
<keyword evidence="3 12" id="KW-0808">Transferase</keyword>
<comment type="domain">
    <text evidence="12">Contains an N-terminal zinc-binding domain, a central core domain that contains the primase activity, and a C-terminal DnaB-binding domain.</text>
</comment>
<evidence type="ECO:0000313" key="16">
    <source>
        <dbReference type="EMBL" id="QDS98579.1"/>
    </source>
</evidence>
<dbReference type="InterPro" id="IPR030846">
    <property type="entry name" value="DnaG_bac"/>
</dbReference>
<dbReference type="InterPro" id="IPR013264">
    <property type="entry name" value="DNAG_N"/>
</dbReference>
<dbReference type="RefSeq" id="WP_145059770.1">
    <property type="nucleotide sequence ID" value="NZ_CP036263.1"/>
</dbReference>
<feature type="zinc finger region" description="CHC2-type" evidence="12 14">
    <location>
        <begin position="40"/>
        <end position="64"/>
    </location>
</feature>